<keyword evidence="3" id="KW-0804">Transcription</keyword>
<dbReference type="RefSeq" id="WP_344735931.1">
    <property type="nucleotide sequence ID" value="NZ_BAABAV010000001.1"/>
</dbReference>
<keyword evidence="1" id="KW-0805">Transcription regulation</keyword>
<keyword evidence="6" id="KW-1185">Reference proteome</keyword>
<dbReference type="EMBL" id="BAABAV010000001">
    <property type="protein sequence ID" value="GAA4268465.1"/>
    <property type="molecule type" value="Genomic_DNA"/>
</dbReference>
<protein>
    <recommendedName>
        <fullName evidence="4">HTH araC/xylS-type domain-containing protein</fullName>
    </recommendedName>
</protein>
<dbReference type="SUPFAM" id="SSF51215">
    <property type="entry name" value="Regulatory protein AraC"/>
    <property type="match status" value="1"/>
</dbReference>
<evidence type="ECO:0000313" key="5">
    <source>
        <dbReference type="EMBL" id="GAA4268465.1"/>
    </source>
</evidence>
<evidence type="ECO:0000313" key="6">
    <source>
        <dbReference type="Proteomes" id="UP001500027"/>
    </source>
</evidence>
<evidence type="ECO:0000256" key="2">
    <source>
        <dbReference type="ARBA" id="ARBA00023125"/>
    </source>
</evidence>
<dbReference type="PROSITE" id="PS00041">
    <property type="entry name" value="HTH_ARAC_FAMILY_1"/>
    <property type="match status" value="1"/>
</dbReference>
<dbReference type="Proteomes" id="UP001500027">
    <property type="component" value="Unassembled WGS sequence"/>
</dbReference>
<name>A0ABP8E8S3_9FLAO</name>
<dbReference type="InterPro" id="IPR009057">
    <property type="entry name" value="Homeodomain-like_sf"/>
</dbReference>
<comment type="caution">
    <text evidence="5">The sequence shown here is derived from an EMBL/GenBank/DDBJ whole genome shotgun (WGS) entry which is preliminary data.</text>
</comment>
<dbReference type="SMART" id="SM00342">
    <property type="entry name" value="HTH_ARAC"/>
    <property type="match status" value="1"/>
</dbReference>
<dbReference type="SUPFAM" id="SSF46689">
    <property type="entry name" value="Homeodomain-like"/>
    <property type="match status" value="1"/>
</dbReference>
<dbReference type="InterPro" id="IPR018060">
    <property type="entry name" value="HTH_AraC"/>
</dbReference>
<keyword evidence="2" id="KW-0238">DNA-binding</keyword>
<accession>A0ABP8E8S3</accession>
<dbReference type="Gene3D" id="1.10.10.60">
    <property type="entry name" value="Homeodomain-like"/>
    <property type="match status" value="2"/>
</dbReference>
<dbReference type="Pfam" id="PF12833">
    <property type="entry name" value="HTH_18"/>
    <property type="match status" value="1"/>
</dbReference>
<proteinExistence type="predicted"/>
<dbReference type="InterPro" id="IPR020449">
    <property type="entry name" value="Tscrpt_reg_AraC-type_HTH"/>
</dbReference>
<dbReference type="PRINTS" id="PR00032">
    <property type="entry name" value="HTHARAC"/>
</dbReference>
<feature type="domain" description="HTH araC/xylS-type" evidence="4">
    <location>
        <begin position="245"/>
        <end position="344"/>
    </location>
</feature>
<evidence type="ECO:0000259" key="4">
    <source>
        <dbReference type="PROSITE" id="PS01124"/>
    </source>
</evidence>
<dbReference type="InterPro" id="IPR018062">
    <property type="entry name" value="HTH_AraC-typ_CS"/>
</dbReference>
<evidence type="ECO:0000256" key="1">
    <source>
        <dbReference type="ARBA" id="ARBA00023015"/>
    </source>
</evidence>
<sequence>MQNNDVQIISVKINVQKITPFEADGIVYHADTCLPLVDAVERRKVKFKALARYTYPGERLDNNTLGLNSIGYWDANEPQDWGLDWHRNEGIEIHFLESGYMPYSQEKKEIELQPNDLTITRPWEAHKVGNPYVGVGKFYWVILDLGVRRPHQNWVWPEWIILAPKDLLRLTTILRHNEDVRLRSNKHVRNCFQRIGRAVDTDEDGSNSSLIRLLVNELLVLLLDLLDSENMELNEELTDSSRSVKLFLNELEKNLAETWTIEKMADSAGVGLTRFTHHCKNLTNLTPMRYLMLRRLNMAKEILLNNNDFSVAEVAFSCGFSTSQYFSTVFKKHENCTPIEYRLKKQEVV</sequence>
<dbReference type="PANTHER" id="PTHR43280:SF2">
    <property type="entry name" value="HTH-TYPE TRANSCRIPTIONAL REGULATOR EXSA"/>
    <property type="match status" value="1"/>
</dbReference>
<dbReference type="InterPro" id="IPR037923">
    <property type="entry name" value="HTH-like"/>
</dbReference>
<reference evidence="6" key="1">
    <citation type="journal article" date="2019" name="Int. J. Syst. Evol. Microbiol.">
        <title>The Global Catalogue of Microorganisms (GCM) 10K type strain sequencing project: providing services to taxonomists for standard genome sequencing and annotation.</title>
        <authorList>
            <consortium name="The Broad Institute Genomics Platform"/>
            <consortium name="The Broad Institute Genome Sequencing Center for Infectious Disease"/>
            <person name="Wu L."/>
            <person name="Ma J."/>
        </authorList>
    </citation>
    <scope>NUCLEOTIDE SEQUENCE [LARGE SCALE GENOMIC DNA]</scope>
    <source>
        <strain evidence="6">JCM 17452</strain>
    </source>
</reference>
<evidence type="ECO:0000256" key="3">
    <source>
        <dbReference type="ARBA" id="ARBA00023163"/>
    </source>
</evidence>
<dbReference type="PROSITE" id="PS01124">
    <property type="entry name" value="HTH_ARAC_FAMILY_2"/>
    <property type="match status" value="1"/>
</dbReference>
<organism evidence="5 6">
    <name type="scientific">Hyunsoonleella aestuarii</name>
    <dbReference type="NCBI Taxonomy" id="912802"/>
    <lineage>
        <taxon>Bacteria</taxon>
        <taxon>Pseudomonadati</taxon>
        <taxon>Bacteroidota</taxon>
        <taxon>Flavobacteriia</taxon>
        <taxon>Flavobacteriales</taxon>
        <taxon>Flavobacteriaceae</taxon>
    </lineage>
</organism>
<gene>
    <name evidence="5" type="ORF">GCM10022257_05660</name>
</gene>
<dbReference type="PANTHER" id="PTHR43280">
    <property type="entry name" value="ARAC-FAMILY TRANSCRIPTIONAL REGULATOR"/>
    <property type="match status" value="1"/>
</dbReference>